<comment type="caution">
    <text evidence="5">The sequence shown here is derived from an EMBL/GenBank/DDBJ whole genome shotgun (WGS) entry which is preliminary data.</text>
</comment>
<feature type="domain" description="C3H1-type" evidence="3">
    <location>
        <begin position="262"/>
        <end position="291"/>
    </location>
</feature>
<sequence length="2264" mass="254191">MADLSDGSSTWWRKVRAKAAAAYDVWVVSGPIERLSVFPEAAGDVEEGRWSRVNSRAASMILAALHESIRSELVSRRMTGSVTAILFRLLTLYQPGGEEEKFRTLQQLQNPPRECDAGKAVESLRAWNRWLRRCDELNIQAPDPSLQARALNSIVKEVFEKNSEASFRTQLVRSNLKIDSNPTKESVEKLYKHLMGECETLVTAVPVATVSTTTSLLKPEAKLKPVKPEVRPTTPTATASPTQTRSSSQNTSASGGEEDKEKKATIPCKFFGKTYKGCARLAKCPFLHSWEGLEKEKPSRCLACGGKHMAKDCPNKRQPGTSSTTSSTSNAKAPPATPRTPPGSSSSTAAASKTVRIDEVPEVEAVPAREDQATADLRDVLADVGKMLKAMSATTMKKFAVEDEVKQSKAAVANGEPMKVATMEAVCEGDEATGLLDSGASHSMRPAQGEEYERGQPVHVTLAGEDVRVLRQNPQGTILVQEDKTMIQPIVPLGAVIEELGYTLHWSPKVLRLTHPAKKPIKVKIKNHCPEVAACDALDLIRELELNQVKTLTSHVDNLRARLEMIKKEEERSWMELLREFAKSGSKPLLLKAILIAPFTRDLPSDVQSMLVEGFDPHQGESYVKALPLPRRKRRALMASRSWVVSLFAGKEDYRNDPFDAIPAGGKTILEIDMSKSRLWDVNREAGVYQLLLWAASVGKISDVVCSPPCKTWQTTATPLHGPESYPMRTKEQPNGLKDLTVAQKQKVTNDMACAAKTMVVWMLAQMCGQRNVGFIMEYPATSEKTTGQASLRASVWDTEMWKWFRSISGIKEVFFHMGAYGHRAQRPTTMATNYPSLVQLDKNNNFHEDCVPSSLLTSEELRSWSRPFRSLVKDAIIDHHVGCWEDEEEMVNADIKLSKLTKEQREAWQRHLLNDHQPYRADCSVCINAQATGYQHRRRKHPMMYTLALDLAGPFRQKGRDMENDDYKYIMVAAYRCPKEYLSEKALADLDKDLYVPDEPTEDEEGDPKNSNLILMPKIYLLRTCSSEWATVYVTRPLRGRTNHYVVQAAKEILLQLKQSGLHVEVVHTDRAREFKAKAFREWVVDAKLRHTRTAGGDPAGNSSAELGIKWAKARVRALLMASGAQAKDWPMAIQHAASQLWSRAFPDSPWNNPPATAFGSEVWFRSKVYQGKKEKKHDAASMRWKKGWYRGPAADVKRGHLIVREDGGLTVAKSVKFDVFEPEKELQDFMSPAIATGLPEETMLTTKPMTKAELRDEVEFCSRKLYEEKNFGLDKVAALYQLLEQLGDTDMRTVKKSKFTSWYTGAFVHGGVAGLRSNVKEFPWTTRFLVAVAKHYCGEVKFSALGLAKNAQLGLHRDSHNFSGSRNYVLPLQDFENGSLWVQEDDVTDEECVEKALPNGKLLRGKCLEMVKGQAVSFSPRAWHEVQPWSGQRLVLLLYTPRATKLHPSGVESLQEVGFNVDPESLVPTEDDSDEEEKIADESSVEHMPQVKTLKGQPQACTRTMAFVEIADDDLFPEGNCELPQAPQPHQQELLGNKEVTYQLKKTVKKAEVQYTHNIEALLKEHENSKKPLEVTHTVSFSEVKKDIELWRASAEKEFSNLKDSKRAFSVKRRCDLPADCRIVPCKGVYTVKPDHGGYRRKTRFVACGNHVPEDSTDFDLFAAGLDATSLRIMLSYNSRKPWKLGTTDVRQAFVLAKWLGQPVALEPPGIAYELGLASPGEVWYVEQAIYGLRESPALWSQFRDKQLKGARWEIEINNVKMTMKLEQMVSDNQIWKVVQADNESSEVYGFVLLYIDDLLIHAQEEAMQGFFKWVSAKWEVDALDILDFGHPIRFLGMEMHRVPGGIELSQEGFINEILRSYKHKGGRSQSQGPRETLLLSDEEERALIDAEATTIDSKDPALKEAQKRVGELLWLVGRTRPDLQHTVSIMASRITRCPTMVNKVGERLLDYLNETKCYRLVFTEPEEPVKELDVFTDSSFAPSGGRSQGAAVIFYGSNHIVWRAGRQQLVTLSTAESELLEAVEGTLLGLSTKGLIAELTGKELPLTVWVDNQAAIALLTTSSGSWRTRHLRLRSNWVREMCQRGEIQIKYVCGELQRADLGTKPFTRERLRQLVAMWNIRDRRPVVDVKRAGVRQVDGSWLQRLLMLCQLCGSAAQKPEIQTEVPWDLYLAVIVLGVAVIGLWEGAKHCLGNRGVKVKMLRAKASDSSSGKISRNELKELQVLMTLRPTDLSTEQKERLFDLKEKFDETMPEGMLDVSSS</sequence>
<dbReference type="Pfam" id="PF07727">
    <property type="entry name" value="RVT_2"/>
    <property type="match status" value="1"/>
</dbReference>
<proteinExistence type="predicted"/>
<dbReference type="Proteomes" id="UP000186817">
    <property type="component" value="Unassembled WGS sequence"/>
</dbReference>
<dbReference type="PANTHER" id="PTHR11439">
    <property type="entry name" value="GAG-POL-RELATED RETROTRANSPOSON"/>
    <property type="match status" value="1"/>
</dbReference>
<dbReference type="Gene3D" id="3.30.420.10">
    <property type="entry name" value="Ribonuclease H-like superfamily/Ribonuclease H"/>
    <property type="match status" value="1"/>
</dbReference>
<dbReference type="InterPro" id="IPR001584">
    <property type="entry name" value="Integrase_cat-core"/>
</dbReference>
<keyword evidence="1" id="KW-0862">Zinc</keyword>
<feature type="region of interest" description="Disordered" evidence="2">
    <location>
        <begin position="220"/>
        <end position="261"/>
    </location>
</feature>
<evidence type="ECO:0000256" key="2">
    <source>
        <dbReference type="SAM" id="MobiDB-lite"/>
    </source>
</evidence>
<dbReference type="OrthoDB" id="421610at2759"/>
<name>A0A1Q9CNA5_SYMMI</name>
<evidence type="ECO:0000313" key="5">
    <source>
        <dbReference type="EMBL" id="OLP84347.1"/>
    </source>
</evidence>
<dbReference type="InterPro" id="IPR012337">
    <property type="entry name" value="RNaseH-like_sf"/>
</dbReference>
<feature type="zinc finger region" description="C3H1-type" evidence="1">
    <location>
        <begin position="262"/>
        <end position="291"/>
    </location>
</feature>
<feature type="region of interest" description="Disordered" evidence="2">
    <location>
        <begin position="308"/>
        <end position="358"/>
    </location>
</feature>
<dbReference type="InterPro" id="IPR043502">
    <property type="entry name" value="DNA/RNA_pol_sf"/>
</dbReference>
<dbReference type="SUPFAM" id="SSF53098">
    <property type="entry name" value="Ribonuclease H-like"/>
    <property type="match status" value="1"/>
</dbReference>
<feature type="compositionally biased region" description="Basic and acidic residues" evidence="2">
    <location>
        <begin position="220"/>
        <end position="230"/>
    </location>
</feature>
<gene>
    <name evidence="5" type="primary">GIP</name>
    <name evidence="5" type="ORF">AK812_SmicGene34789</name>
</gene>
<dbReference type="PROSITE" id="PS50103">
    <property type="entry name" value="ZF_C3H1"/>
    <property type="match status" value="1"/>
</dbReference>
<dbReference type="GO" id="GO:0008270">
    <property type="term" value="F:zinc ion binding"/>
    <property type="evidence" value="ECO:0007669"/>
    <property type="project" value="UniProtKB-KW"/>
</dbReference>
<accession>A0A1Q9CNA5</accession>
<feature type="compositionally biased region" description="Low complexity" evidence="2">
    <location>
        <begin position="342"/>
        <end position="352"/>
    </location>
</feature>
<reference evidence="5 6" key="1">
    <citation type="submission" date="2016-02" db="EMBL/GenBank/DDBJ databases">
        <title>Genome analysis of coral dinoflagellate symbionts highlights evolutionary adaptations to a symbiotic lifestyle.</title>
        <authorList>
            <person name="Aranda M."/>
            <person name="Li Y."/>
            <person name="Liew Y.J."/>
            <person name="Baumgarten S."/>
            <person name="Simakov O."/>
            <person name="Wilson M."/>
            <person name="Piel J."/>
            <person name="Ashoor H."/>
            <person name="Bougouffa S."/>
            <person name="Bajic V.B."/>
            <person name="Ryu T."/>
            <person name="Ravasi T."/>
            <person name="Bayer T."/>
            <person name="Micklem G."/>
            <person name="Kim H."/>
            <person name="Bhak J."/>
            <person name="Lajeunesse T.C."/>
            <person name="Voolstra C.R."/>
        </authorList>
    </citation>
    <scope>NUCLEOTIDE SEQUENCE [LARGE SCALE GENOMIC DNA]</scope>
    <source>
        <strain evidence="5 6">CCMP2467</strain>
    </source>
</reference>
<evidence type="ECO:0000256" key="1">
    <source>
        <dbReference type="PROSITE-ProRule" id="PRU00723"/>
    </source>
</evidence>
<dbReference type="GO" id="GO:0003676">
    <property type="term" value="F:nucleic acid binding"/>
    <property type="evidence" value="ECO:0007669"/>
    <property type="project" value="InterPro"/>
</dbReference>
<feature type="compositionally biased region" description="Low complexity" evidence="2">
    <location>
        <begin position="231"/>
        <end position="249"/>
    </location>
</feature>
<keyword evidence="6" id="KW-1185">Reference proteome</keyword>
<keyword evidence="1" id="KW-0479">Metal-binding</keyword>
<dbReference type="InterPro" id="IPR000571">
    <property type="entry name" value="Znf_CCCH"/>
</dbReference>
<keyword evidence="1" id="KW-0863">Zinc-finger</keyword>
<organism evidence="5 6">
    <name type="scientific">Symbiodinium microadriaticum</name>
    <name type="common">Dinoflagellate</name>
    <name type="synonym">Zooxanthella microadriatica</name>
    <dbReference type="NCBI Taxonomy" id="2951"/>
    <lineage>
        <taxon>Eukaryota</taxon>
        <taxon>Sar</taxon>
        <taxon>Alveolata</taxon>
        <taxon>Dinophyceae</taxon>
        <taxon>Suessiales</taxon>
        <taxon>Symbiodiniaceae</taxon>
        <taxon>Symbiodinium</taxon>
    </lineage>
</organism>
<dbReference type="EMBL" id="LSRX01001048">
    <property type="protein sequence ID" value="OLP84347.1"/>
    <property type="molecule type" value="Genomic_DNA"/>
</dbReference>
<dbReference type="CDD" id="cd09272">
    <property type="entry name" value="RNase_HI_RT_Ty1"/>
    <property type="match status" value="1"/>
</dbReference>
<feature type="compositionally biased region" description="Acidic residues" evidence="2">
    <location>
        <begin position="1471"/>
        <end position="1481"/>
    </location>
</feature>
<protein>
    <submittedName>
        <fullName evidence="5">Copia protein</fullName>
    </submittedName>
</protein>
<dbReference type="InterPro" id="IPR036397">
    <property type="entry name" value="RNaseH_sf"/>
</dbReference>
<dbReference type="SUPFAM" id="SSF56672">
    <property type="entry name" value="DNA/RNA polymerases"/>
    <property type="match status" value="1"/>
</dbReference>
<evidence type="ECO:0000259" key="3">
    <source>
        <dbReference type="PROSITE" id="PS50103"/>
    </source>
</evidence>
<evidence type="ECO:0000259" key="4">
    <source>
        <dbReference type="PROSITE" id="PS50994"/>
    </source>
</evidence>
<feature type="region of interest" description="Disordered" evidence="2">
    <location>
        <begin position="1465"/>
        <end position="1498"/>
    </location>
</feature>
<dbReference type="PROSITE" id="PS50994">
    <property type="entry name" value="INTEGRASE"/>
    <property type="match status" value="1"/>
</dbReference>
<dbReference type="InterPro" id="IPR013103">
    <property type="entry name" value="RVT_2"/>
</dbReference>
<feature type="domain" description="Integrase catalytic" evidence="4">
    <location>
        <begin position="997"/>
        <end position="1163"/>
    </location>
</feature>
<evidence type="ECO:0000313" key="6">
    <source>
        <dbReference type="Proteomes" id="UP000186817"/>
    </source>
</evidence>
<dbReference type="GO" id="GO:0015074">
    <property type="term" value="P:DNA integration"/>
    <property type="evidence" value="ECO:0007669"/>
    <property type="project" value="InterPro"/>
</dbReference>